<accession>A0A2K2G6J4</accession>
<dbReference type="Proteomes" id="UP000236327">
    <property type="component" value="Unassembled WGS sequence"/>
</dbReference>
<keyword evidence="1" id="KW-0732">Signal</keyword>
<evidence type="ECO:0000313" key="2">
    <source>
        <dbReference type="EMBL" id="PNU06654.1"/>
    </source>
</evidence>
<sequence length="275" mass="29787">MTLSSLTRTKQTMTRLSAGIAALLCAAGIAPGAASAHTSYLLPKFFAANTEKMVTVESAFAEKFFRPEVPVDAKDYHVILPDGSRGSFQSITPLKQMVVLESALDAEGTYRFTTGVRLGRVGKSALVGGQWRPVHGEVPKEATQVRTSQTETVADAYVSKKQPTRAPVDVAIGRLRIQPVTHPNELYLDTPFALTVLFDGKPMAGQELDLDRGGADYEEALSHRQVKTDAAGKLVLKFDRPGTYVLMTRHRAAAPAGSGTDERSYTTSLTFQVEE</sequence>
<organism evidence="2 3">
    <name type="scientific">Novosphingobium guangzhouense</name>
    <dbReference type="NCBI Taxonomy" id="1850347"/>
    <lineage>
        <taxon>Bacteria</taxon>
        <taxon>Pseudomonadati</taxon>
        <taxon>Pseudomonadota</taxon>
        <taxon>Alphaproteobacteria</taxon>
        <taxon>Sphingomonadales</taxon>
        <taxon>Sphingomonadaceae</taxon>
        <taxon>Novosphingobium</taxon>
    </lineage>
</organism>
<dbReference type="Pfam" id="PF10670">
    <property type="entry name" value="DUF4198"/>
    <property type="match status" value="1"/>
</dbReference>
<feature type="signal peptide" evidence="1">
    <location>
        <begin position="1"/>
        <end position="36"/>
    </location>
</feature>
<dbReference type="EMBL" id="LYMM01000001">
    <property type="protein sequence ID" value="PNU06654.1"/>
    <property type="molecule type" value="Genomic_DNA"/>
</dbReference>
<gene>
    <name evidence="2" type="ORF">A8V01_00180</name>
</gene>
<feature type="chain" id="PRO_5014370759" evidence="1">
    <location>
        <begin position="37"/>
        <end position="275"/>
    </location>
</feature>
<dbReference type="InterPro" id="IPR019613">
    <property type="entry name" value="DUF4198"/>
</dbReference>
<evidence type="ECO:0000313" key="3">
    <source>
        <dbReference type="Proteomes" id="UP000236327"/>
    </source>
</evidence>
<reference evidence="2 3" key="1">
    <citation type="submission" date="2016-05" db="EMBL/GenBank/DDBJ databases">
        <title>Complete genome sequence of Novosphingobium guangzhouense SA925(T).</title>
        <authorList>
            <person name="Sha S."/>
        </authorList>
    </citation>
    <scope>NUCLEOTIDE SEQUENCE [LARGE SCALE GENOMIC DNA]</scope>
    <source>
        <strain evidence="2 3">SA925</strain>
    </source>
</reference>
<name>A0A2K2G6J4_9SPHN</name>
<proteinExistence type="predicted"/>
<dbReference type="AlphaFoldDB" id="A0A2K2G6J4"/>
<comment type="caution">
    <text evidence="2">The sequence shown here is derived from an EMBL/GenBank/DDBJ whole genome shotgun (WGS) entry which is preliminary data.</text>
</comment>
<keyword evidence="3" id="KW-1185">Reference proteome</keyword>
<evidence type="ECO:0000256" key="1">
    <source>
        <dbReference type="SAM" id="SignalP"/>
    </source>
</evidence>
<protein>
    <submittedName>
        <fullName evidence="2">Nickel uptake transporter family protein</fullName>
    </submittedName>
</protein>